<reference evidence="5" key="1">
    <citation type="submission" date="2016-06" db="EMBL/GenBank/DDBJ databases">
        <authorList>
            <person name="Varghese N."/>
            <person name="Submissions Spin"/>
        </authorList>
    </citation>
    <scope>NUCLEOTIDE SEQUENCE [LARGE SCALE GENOMIC DNA]</scope>
    <source>
        <strain evidence="5">DSM 44983</strain>
    </source>
</reference>
<dbReference type="AlphaFoldDB" id="A0A1C5JUT1"/>
<dbReference type="InterPro" id="IPR038718">
    <property type="entry name" value="SNF2-like_sf"/>
</dbReference>
<dbReference type="Pfam" id="PF00271">
    <property type="entry name" value="Helicase_C"/>
    <property type="match status" value="1"/>
</dbReference>
<keyword evidence="5" id="KW-1185">Reference proteome</keyword>
<dbReference type="InterPro" id="IPR027417">
    <property type="entry name" value="P-loop_NTPase"/>
</dbReference>
<protein>
    <submittedName>
        <fullName evidence="4">Helicase conserved C-terminal domain-containing protein</fullName>
    </submittedName>
</protein>
<gene>
    <name evidence="4" type="ORF">GA0070623_3869</name>
</gene>
<keyword evidence="1" id="KW-0378">Hydrolase</keyword>
<sequence>MTELPGTLQATFVPAEDAIAWWGVEQLTEAVRAHELPPGRPGTCRLALPVAGQVTGASVPVLLAELDAALPALRTLDPRAEVGASVRAWRDAATLPEGDDEGYTTLGARMPAAAHAVLNGEGTAITAASALLTQFRQAVTTRAALHGTAIQATLRPYQVHGVAWLSARPGLGHGGVLADEMGLGKTLQAICLLATRVSTAPHLVVCPTSLIGNWRREIARFAPGTPTISYHGAGRRLPDTYQPGTVVITSYPVLRRDEPLMKTDWDVVVFDEAQQIKNPEALASRAASALSAQSRIAMTGTPVENRLDELWAILNVTNPGLLGTRARFRQRFVTPIEQRRSATAAAALNTIVQPHLLRRTKAEVAAELPPKQYSTMICTLTDEQARLYREAVDRAFSDGLGAGIERSGRVLALLTALKQICNHPAQYLRDGPAQPGRSGKFDRATEMLAEIVDESDRALVFTQYRAMGELLSGHLADSLGVGPVPFLHGGLSAAQRDRLVHAFQEDDDAPPVLLLSLRAAGFGLNLTRATHVMHYDRWWNPAVEEQATDRAHRIGQQRTLNVYTLVTGGTIEDHIAQMHDSKRGLAEIVSGDTEAALAKLSDDELHEVLDLDLGAFH</sequence>
<dbReference type="GO" id="GO:0016787">
    <property type="term" value="F:hydrolase activity"/>
    <property type="evidence" value="ECO:0007669"/>
    <property type="project" value="UniProtKB-KW"/>
</dbReference>
<dbReference type="GO" id="GO:0004386">
    <property type="term" value="F:helicase activity"/>
    <property type="evidence" value="ECO:0007669"/>
    <property type="project" value="UniProtKB-KW"/>
</dbReference>
<name>A0A1C5JUT1_9ACTN</name>
<evidence type="ECO:0000313" key="5">
    <source>
        <dbReference type="Proteomes" id="UP000198226"/>
    </source>
</evidence>
<dbReference type="SUPFAM" id="SSF52540">
    <property type="entry name" value="P-loop containing nucleoside triphosphate hydrolases"/>
    <property type="match status" value="2"/>
</dbReference>
<organism evidence="4 5">
    <name type="scientific">Micromonospora rifamycinica</name>
    <dbReference type="NCBI Taxonomy" id="291594"/>
    <lineage>
        <taxon>Bacteria</taxon>
        <taxon>Bacillati</taxon>
        <taxon>Actinomycetota</taxon>
        <taxon>Actinomycetes</taxon>
        <taxon>Micromonosporales</taxon>
        <taxon>Micromonosporaceae</taxon>
        <taxon>Micromonospora</taxon>
    </lineage>
</organism>
<keyword evidence="4" id="KW-0067">ATP-binding</keyword>
<dbReference type="Pfam" id="PF00176">
    <property type="entry name" value="SNF2-rel_dom"/>
    <property type="match status" value="1"/>
</dbReference>
<dbReference type="Proteomes" id="UP000198226">
    <property type="component" value="Chromosome I"/>
</dbReference>
<dbReference type="GO" id="GO:0005524">
    <property type="term" value="F:ATP binding"/>
    <property type="evidence" value="ECO:0007669"/>
    <property type="project" value="InterPro"/>
</dbReference>
<dbReference type="OrthoDB" id="9760715at2"/>
<evidence type="ECO:0000259" key="3">
    <source>
        <dbReference type="PROSITE" id="PS51194"/>
    </source>
</evidence>
<dbReference type="EMBL" id="LT607752">
    <property type="protein sequence ID" value="SCG74243.1"/>
    <property type="molecule type" value="Genomic_DNA"/>
</dbReference>
<keyword evidence="4" id="KW-0547">Nucleotide-binding</keyword>
<dbReference type="PROSITE" id="PS51192">
    <property type="entry name" value="HELICASE_ATP_BIND_1"/>
    <property type="match status" value="1"/>
</dbReference>
<dbReference type="SMART" id="SM00487">
    <property type="entry name" value="DEXDc"/>
    <property type="match status" value="1"/>
</dbReference>
<dbReference type="SMART" id="SM00490">
    <property type="entry name" value="HELICc"/>
    <property type="match status" value="1"/>
</dbReference>
<proteinExistence type="predicted"/>
<dbReference type="InterPro" id="IPR050496">
    <property type="entry name" value="SNF2_RAD54_helicase_repair"/>
</dbReference>
<keyword evidence="4" id="KW-0347">Helicase</keyword>
<feature type="domain" description="Helicase ATP-binding" evidence="2">
    <location>
        <begin position="166"/>
        <end position="320"/>
    </location>
</feature>
<accession>A0A1C5JUT1</accession>
<evidence type="ECO:0000256" key="1">
    <source>
        <dbReference type="ARBA" id="ARBA00022801"/>
    </source>
</evidence>
<dbReference type="InterPro" id="IPR001650">
    <property type="entry name" value="Helicase_C-like"/>
</dbReference>
<dbReference type="GO" id="GO:0015616">
    <property type="term" value="F:DNA translocase activity"/>
    <property type="evidence" value="ECO:0007669"/>
    <property type="project" value="TreeGrafter"/>
</dbReference>
<evidence type="ECO:0000259" key="2">
    <source>
        <dbReference type="PROSITE" id="PS51192"/>
    </source>
</evidence>
<dbReference type="InterPro" id="IPR014001">
    <property type="entry name" value="Helicase_ATP-bd"/>
</dbReference>
<dbReference type="CDD" id="cd18793">
    <property type="entry name" value="SF2_C_SNF"/>
    <property type="match status" value="1"/>
</dbReference>
<dbReference type="PANTHER" id="PTHR45629">
    <property type="entry name" value="SNF2/RAD54 FAMILY MEMBER"/>
    <property type="match status" value="1"/>
</dbReference>
<dbReference type="InterPro" id="IPR000330">
    <property type="entry name" value="SNF2_N"/>
</dbReference>
<dbReference type="InterPro" id="IPR049730">
    <property type="entry name" value="SNF2/RAD54-like_C"/>
</dbReference>
<dbReference type="Gene3D" id="3.40.50.10810">
    <property type="entry name" value="Tandem AAA-ATPase domain"/>
    <property type="match status" value="1"/>
</dbReference>
<evidence type="ECO:0000313" key="4">
    <source>
        <dbReference type="EMBL" id="SCG74243.1"/>
    </source>
</evidence>
<dbReference type="PANTHER" id="PTHR45629:SF7">
    <property type="entry name" value="DNA EXCISION REPAIR PROTEIN ERCC-6-RELATED"/>
    <property type="match status" value="1"/>
</dbReference>
<dbReference type="Gene3D" id="3.40.50.300">
    <property type="entry name" value="P-loop containing nucleotide triphosphate hydrolases"/>
    <property type="match status" value="1"/>
</dbReference>
<dbReference type="RefSeq" id="WP_084261150.1">
    <property type="nucleotide sequence ID" value="NZ_LRMV01000024.1"/>
</dbReference>
<feature type="domain" description="Helicase C-terminal" evidence="3">
    <location>
        <begin position="443"/>
        <end position="614"/>
    </location>
</feature>
<dbReference type="PROSITE" id="PS51194">
    <property type="entry name" value="HELICASE_CTER"/>
    <property type="match status" value="1"/>
</dbReference>